<gene>
    <name evidence="1" type="ORF">ACOC_LOCUS10822</name>
</gene>
<accession>A0A0R3PX56</accession>
<proteinExistence type="predicted"/>
<evidence type="ECO:0000313" key="2">
    <source>
        <dbReference type="Proteomes" id="UP000267027"/>
    </source>
</evidence>
<protein>
    <submittedName>
        <fullName evidence="3">WD_REPEATS_REGION domain-containing protein</fullName>
    </submittedName>
</protein>
<name>A0A0R3PX56_ANGCS</name>
<reference evidence="1 2" key="2">
    <citation type="submission" date="2018-11" db="EMBL/GenBank/DDBJ databases">
        <authorList>
            <consortium name="Pathogen Informatics"/>
        </authorList>
    </citation>
    <scope>NUCLEOTIDE SEQUENCE [LARGE SCALE GENOMIC DNA]</scope>
    <source>
        <strain evidence="1 2">Costa Rica</strain>
    </source>
</reference>
<dbReference type="Proteomes" id="UP000267027">
    <property type="component" value="Unassembled WGS sequence"/>
</dbReference>
<evidence type="ECO:0000313" key="3">
    <source>
        <dbReference type="WBParaSite" id="ACOC_0001082101-mRNA-1"/>
    </source>
</evidence>
<keyword evidence="2" id="KW-1185">Reference proteome</keyword>
<organism evidence="3">
    <name type="scientific">Angiostrongylus costaricensis</name>
    <name type="common">Nematode worm</name>
    <dbReference type="NCBI Taxonomy" id="334426"/>
    <lineage>
        <taxon>Eukaryota</taxon>
        <taxon>Metazoa</taxon>
        <taxon>Ecdysozoa</taxon>
        <taxon>Nematoda</taxon>
        <taxon>Chromadorea</taxon>
        <taxon>Rhabditida</taxon>
        <taxon>Rhabditina</taxon>
        <taxon>Rhabditomorpha</taxon>
        <taxon>Strongyloidea</taxon>
        <taxon>Metastrongylidae</taxon>
        <taxon>Angiostrongylus</taxon>
    </lineage>
</organism>
<evidence type="ECO:0000313" key="1">
    <source>
        <dbReference type="EMBL" id="VDM62407.1"/>
    </source>
</evidence>
<dbReference type="AlphaFoldDB" id="A0A0R3PX56"/>
<dbReference type="WBParaSite" id="ACOC_0001082101-mRNA-1">
    <property type="protein sequence ID" value="ACOC_0001082101-mRNA-1"/>
    <property type="gene ID" value="ACOC_0001082101"/>
</dbReference>
<sequence length="420" mass="45864">MERRITSAAAVVYLLVHGRVMTLSSNDAKKITDINVKNYHQFSENFPCTPNDDNVVLVLIADFLDRSVKLWRTPTGKLRVPTSFSWTSSLSPNRTTGHLIAGSGRVDEDSLKAKVTSRSGAIDISALLGDVPVSNDSSQLDNKQMSKPIKTEPMDLDETAVEPRELQQCESSNDNRRGELVKPVGQPLFNDEIRANFFGKSCSICRTTLPAMKRNLLSLEARLGTMVEIVQNLLTNLNPHDRKILELTKTIGSHRLSNGDVKDATVVATTSSSATTGTVSYHTSDLGYESEKPSSCPSPIAIQVDELLESRNNEAELDGGHQCLYPVLSEPLPSIVSLKEQSVSSPRCIPVLRGPRFILADRASALRTVYSSNAMSETTKNGEMESGIQRTQITIKVGEDVKPDTGSISSDANVKITIHL</sequence>
<dbReference type="EMBL" id="UYYA01004553">
    <property type="protein sequence ID" value="VDM62407.1"/>
    <property type="molecule type" value="Genomic_DNA"/>
</dbReference>
<dbReference type="OrthoDB" id="5876412at2759"/>
<reference evidence="3" key="1">
    <citation type="submission" date="2017-02" db="UniProtKB">
        <authorList>
            <consortium name="WormBaseParasite"/>
        </authorList>
    </citation>
    <scope>IDENTIFICATION</scope>
</reference>